<proteinExistence type="inferred from homology"/>
<organism evidence="8 9">
    <name type="scientific">Candidatus Methylobacter favarea</name>
    <dbReference type="NCBI Taxonomy" id="2707345"/>
    <lineage>
        <taxon>Bacteria</taxon>
        <taxon>Pseudomonadati</taxon>
        <taxon>Pseudomonadota</taxon>
        <taxon>Gammaproteobacteria</taxon>
        <taxon>Methylococcales</taxon>
        <taxon>Methylococcaceae</taxon>
        <taxon>Methylobacter</taxon>
    </lineage>
</organism>
<evidence type="ECO:0000256" key="4">
    <source>
        <dbReference type="ARBA" id="ARBA00023143"/>
    </source>
</evidence>
<evidence type="ECO:0000256" key="1">
    <source>
        <dbReference type="ARBA" id="ARBA00009764"/>
    </source>
</evidence>
<dbReference type="Pfam" id="PF07196">
    <property type="entry name" value="Flagellin_IN"/>
    <property type="match status" value="1"/>
</dbReference>
<dbReference type="EMBL" id="CADCXN010000097">
    <property type="protein sequence ID" value="CAA9892322.1"/>
    <property type="molecule type" value="Genomic_DNA"/>
</dbReference>
<dbReference type="InterPro" id="IPR003481">
    <property type="entry name" value="FliD_N"/>
</dbReference>
<evidence type="ECO:0000256" key="5">
    <source>
        <dbReference type="RuleBase" id="RU362066"/>
    </source>
</evidence>
<gene>
    <name evidence="8" type="ORF">METHB2_650010</name>
</gene>
<dbReference type="Proteomes" id="UP000494216">
    <property type="component" value="Unassembled WGS sequence"/>
</dbReference>
<accession>A0A8S0XKV4</accession>
<dbReference type="PANTHER" id="PTHR30288">
    <property type="entry name" value="FLAGELLAR CAP/ASSEMBLY PROTEIN FLID"/>
    <property type="match status" value="1"/>
</dbReference>
<dbReference type="GO" id="GO:0009424">
    <property type="term" value="C:bacterial-type flagellum hook"/>
    <property type="evidence" value="ECO:0007669"/>
    <property type="project" value="UniProtKB-UniRule"/>
</dbReference>
<keyword evidence="3 5" id="KW-0175">Coiled coil</keyword>
<keyword evidence="9" id="KW-1185">Reference proteome</keyword>
<evidence type="ECO:0000259" key="7">
    <source>
        <dbReference type="Pfam" id="PF07195"/>
    </source>
</evidence>
<dbReference type="GO" id="GO:0071973">
    <property type="term" value="P:bacterial-type flagellum-dependent cell motility"/>
    <property type="evidence" value="ECO:0007669"/>
    <property type="project" value="TreeGrafter"/>
</dbReference>
<dbReference type="GO" id="GO:0007155">
    <property type="term" value="P:cell adhesion"/>
    <property type="evidence" value="ECO:0007669"/>
    <property type="project" value="InterPro"/>
</dbReference>
<dbReference type="InterPro" id="IPR010810">
    <property type="entry name" value="Flagellin_hook_IN_motif"/>
</dbReference>
<keyword evidence="8" id="KW-0969">Cilium</keyword>
<dbReference type="GO" id="GO:0005576">
    <property type="term" value="C:extracellular region"/>
    <property type="evidence" value="ECO:0007669"/>
    <property type="project" value="UniProtKB-SubCell"/>
</dbReference>
<keyword evidence="5" id="KW-0964">Secreted</keyword>
<keyword evidence="4 5" id="KW-0975">Bacterial flagellum</keyword>
<evidence type="ECO:0000313" key="8">
    <source>
        <dbReference type="EMBL" id="CAA9892322.1"/>
    </source>
</evidence>
<reference evidence="8 9" key="1">
    <citation type="submission" date="2020-02" db="EMBL/GenBank/DDBJ databases">
        <authorList>
            <person name="Hogendoorn C."/>
        </authorList>
    </citation>
    <scope>NUCLEOTIDE SEQUENCE [LARGE SCALE GENOMIC DNA]</scope>
    <source>
        <strain evidence="8">METHB21</strain>
    </source>
</reference>
<dbReference type="Pfam" id="PF02465">
    <property type="entry name" value="FliD_N"/>
    <property type="match status" value="1"/>
</dbReference>
<sequence>MAAITSAGVGSGIDIEGLITKLVAAEGQPATKRLDTKEAGLQADLSALGSVKGALSSFQTSLQGLKNASAFQARTATSSNTDLFTVSANSSAVAGSFSVTVDQLAQAAKVRSIDFTSDTEVVGAGSLAIGLGAANFTIDVAADTTLAGIRDAINQASDNPGIKATIITVDSGSQLVLTSDKVGADNAITIAATDADALDGKDLTRLATANLISVQSAQDAIIHVDGQQVTRSSNSLSDVIPGVTLSLVKADASKTESLSVDLDKSSVKSKIDDFIKAYNALAETLGSLSKYDAATKTGGPLLGDATLRGIQNQIRQALSNPVQGAADFSSLSEIGVTSSKTGALELDAAKLDKALSSNFDSISKLFSGENGLASRFDSVINNYLSAEGALSSRLDGVNKQISNISDQRDRLNTRLTAIESRYRKQFTAMDALVAQLQSTGSFLTQQLSNLPGASSSKS</sequence>
<dbReference type="InterPro" id="IPR010809">
    <property type="entry name" value="FliD_C"/>
</dbReference>
<dbReference type="InterPro" id="IPR040026">
    <property type="entry name" value="FliD"/>
</dbReference>
<evidence type="ECO:0000256" key="2">
    <source>
        <dbReference type="ARBA" id="ARBA00011255"/>
    </source>
</evidence>
<keyword evidence="8" id="KW-0966">Cell projection</keyword>
<feature type="domain" description="Flagellar hook-associated protein 2 N-terminal" evidence="6">
    <location>
        <begin position="11"/>
        <end position="108"/>
    </location>
</feature>
<dbReference type="RefSeq" id="WP_174627108.1">
    <property type="nucleotide sequence ID" value="NZ_CADCXN010000097.1"/>
</dbReference>
<comment type="function">
    <text evidence="5">Required for morphogenesis and for the elongation of the flagellar filament by facilitating polymerization of the flagellin monomers at the tip of growing filament. Forms a capping structure, which prevents flagellin subunits (transported through the central channel of the flagellum) from leaking out without polymerization at the distal end.</text>
</comment>
<comment type="similarity">
    <text evidence="1 5">Belongs to the FliD family.</text>
</comment>
<comment type="caution">
    <text evidence="8">The sequence shown here is derived from an EMBL/GenBank/DDBJ whole genome shotgun (WGS) entry which is preliminary data.</text>
</comment>
<dbReference type="AlphaFoldDB" id="A0A8S0XKV4"/>
<evidence type="ECO:0000259" key="6">
    <source>
        <dbReference type="Pfam" id="PF02465"/>
    </source>
</evidence>
<feature type="domain" description="Flagellar hook-associated protein 2 C-terminal" evidence="7">
    <location>
        <begin position="217"/>
        <end position="438"/>
    </location>
</feature>
<comment type="subunit">
    <text evidence="2 5">Homopentamer.</text>
</comment>
<dbReference type="GO" id="GO:0009421">
    <property type="term" value="C:bacterial-type flagellum filament cap"/>
    <property type="evidence" value="ECO:0007669"/>
    <property type="project" value="InterPro"/>
</dbReference>
<feature type="coiled-coil region" evidence="5">
    <location>
        <begin position="394"/>
        <end position="421"/>
    </location>
</feature>
<comment type="subcellular location">
    <subcellularLocation>
        <location evidence="5">Secreted</location>
    </subcellularLocation>
    <subcellularLocation>
        <location evidence="5">Bacterial flagellum</location>
    </subcellularLocation>
</comment>
<evidence type="ECO:0000313" key="9">
    <source>
        <dbReference type="Proteomes" id="UP000494216"/>
    </source>
</evidence>
<dbReference type="PANTHER" id="PTHR30288:SF0">
    <property type="entry name" value="FLAGELLAR HOOK-ASSOCIATED PROTEIN 2"/>
    <property type="match status" value="1"/>
</dbReference>
<protein>
    <recommendedName>
        <fullName evidence="5">Flagellar hook-associated protein 2</fullName>
        <shortName evidence="5">HAP2</shortName>
    </recommendedName>
    <alternativeName>
        <fullName evidence="5">Flagellar cap protein</fullName>
    </alternativeName>
</protein>
<keyword evidence="8" id="KW-0282">Flagellum</keyword>
<name>A0A8S0XKV4_9GAMM</name>
<evidence type="ECO:0000256" key="3">
    <source>
        <dbReference type="ARBA" id="ARBA00023054"/>
    </source>
</evidence>
<dbReference type="Pfam" id="PF07195">
    <property type="entry name" value="FliD_C"/>
    <property type="match status" value="1"/>
</dbReference>